<dbReference type="HOGENOM" id="CLU_3077339_0_0_9"/>
<feature type="region of interest" description="Disordered" evidence="1">
    <location>
        <begin position="1"/>
        <end position="36"/>
    </location>
</feature>
<organism evidence="2 3">
    <name type="scientific">Coprococcus comes ATCC 27758</name>
    <dbReference type="NCBI Taxonomy" id="470146"/>
    <lineage>
        <taxon>Bacteria</taxon>
        <taxon>Bacillati</taxon>
        <taxon>Bacillota</taxon>
        <taxon>Clostridia</taxon>
        <taxon>Lachnospirales</taxon>
        <taxon>Lachnospiraceae</taxon>
        <taxon>Coprococcus</taxon>
    </lineage>
</organism>
<dbReference type="EMBL" id="ABVR01000045">
    <property type="protein sequence ID" value="EEG88136.1"/>
    <property type="molecule type" value="Genomic_DNA"/>
</dbReference>
<gene>
    <name evidence="2" type="ORF">COPCOM_03471</name>
</gene>
<evidence type="ECO:0000313" key="2">
    <source>
        <dbReference type="EMBL" id="EEG88136.1"/>
    </source>
</evidence>
<reference evidence="2 3" key="2">
    <citation type="submission" date="2009-03" db="EMBL/GenBank/DDBJ databases">
        <title>Draft genome sequence of Coprococcus comes (ATCC 27758).</title>
        <authorList>
            <person name="Sudarsanam P."/>
            <person name="Ley R."/>
            <person name="Guruge J."/>
            <person name="Turnbaugh P.J."/>
            <person name="Mahowald M."/>
            <person name="Liep D."/>
            <person name="Gordon J."/>
        </authorList>
    </citation>
    <scope>NUCLEOTIDE SEQUENCE [LARGE SCALE GENOMIC DNA]</scope>
    <source>
        <strain evidence="2 3">ATCC 27758</strain>
    </source>
</reference>
<reference evidence="2 3" key="1">
    <citation type="submission" date="2009-02" db="EMBL/GenBank/DDBJ databases">
        <authorList>
            <person name="Fulton L."/>
            <person name="Clifton S."/>
            <person name="Fulton B."/>
            <person name="Xu J."/>
            <person name="Minx P."/>
            <person name="Pepin K.H."/>
            <person name="Johnson M."/>
            <person name="Bhonagiri V."/>
            <person name="Nash W.E."/>
            <person name="Mardis E.R."/>
            <person name="Wilson R.K."/>
        </authorList>
    </citation>
    <scope>NUCLEOTIDE SEQUENCE [LARGE SCALE GENOMIC DNA]</scope>
    <source>
        <strain evidence="2 3">ATCC 27758</strain>
    </source>
</reference>
<proteinExistence type="predicted"/>
<name>C0BE58_9FIRM</name>
<protein>
    <submittedName>
        <fullName evidence="2">Uncharacterized protein</fullName>
    </submittedName>
</protein>
<comment type="caution">
    <text evidence="2">The sequence shown here is derived from an EMBL/GenBank/DDBJ whole genome shotgun (WGS) entry which is preliminary data.</text>
</comment>
<dbReference type="AlphaFoldDB" id="C0BE58"/>
<dbReference type="Proteomes" id="UP000003793">
    <property type="component" value="Unassembled WGS sequence"/>
</dbReference>
<sequence>MLPVHSVGSGIRGNKSAASERGRMQGLPVSSGWNKKPEFSQLSCALQVRHQT</sequence>
<evidence type="ECO:0000256" key="1">
    <source>
        <dbReference type="SAM" id="MobiDB-lite"/>
    </source>
</evidence>
<accession>C0BE58</accession>
<evidence type="ECO:0000313" key="3">
    <source>
        <dbReference type="Proteomes" id="UP000003793"/>
    </source>
</evidence>